<sequence length="65" mass="7783">MPELQQLPAEILLGIINEKLRLYCKNQQELLYDIDISPQQLEQKLNQLGYEYDVVANQYRKMRDN</sequence>
<reference evidence="1 2" key="1">
    <citation type="submission" date="2021-04" db="EMBL/GenBank/DDBJ databases">
        <title>Novel species identification of genus Shewanella.</title>
        <authorList>
            <person name="Liu G."/>
        </authorList>
    </citation>
    <scope>NUCLEOTIDE SEQUENCE [LARGE SCALE GENOMIC DNA]</scope>
    <source>
        <strain evidence="1 2">FJAT-54481</strain>
    </source>
</reference>
<dbReference type="InterPro" id="IPR025346">
    <property type="entry name" value="DUF4250"/>
</dbReference>
<dbReference type="RefSeq" id="WP_212593692.1">
    <property type="nucleotide sequence ID" value="NZ_CP073587.1"/>
</dbReference>
<dbReference type="Proteomes" id="UP000679575">
    <property type="component" value="Chromosome"/>
</dbReference>
<evidence type="ECO:0000313" key="1">
    <source>
        <dbReference type="EMBL" id="QUN04637.1"/>
    </source>
</evidence>
<accession>A0ABX7YPK8</accession>
<dbReference type="EMBL" id="CP073587">
    <property type="protein sequence ID" value="QUN04637.1"/>
    <property type="molecule type" value="Genomic_DNA"/>
</dbReference>
<organism evidence="1 2">
    <name type="scientific">Shewanella yunxiaonensis</name>
    <dbReference type="NCBI Taxonomy" id="2829809"/>
    <lineage>
        <taxon>Bacteria</taxon>
        <taxon>Pseudomonadati</taxon>
        <taxon>Pseudomonadota</taxon>
        <taxon>Gammaproteobacteria</taxon>
        <taxon>Alteromonadales</taxon>
        <taxon>Shewanellaceae</taxon>
        <taxon>Shewanella</taxon>
    </lineage>
</organism>
<dbReference type="Pfam" id="PF14056">
    <property type="entry name" value="DUF4250"/>
    <property type="match status" value="1"/>
</dbReference>
<proteinExistence type="predicted"/>
<evidence type="ECO:0000313" key="2">
    <source>
        <dbReference type="Proteomes" id="UP000679575"/>
    </source>
</evidence>
<protein>
    <submittedName>
        <fullName evidence="1">DUF4250 domain-containing protein</fullName>
    </submittedName>
</protein>
<name>A0ABX7YPK8_9GAMM</name>
<gene>
    <name evidence="1" type="ORF">KDN34_10225</name>
</gene>
<keyword evidence="2" id="KW-1185">Reference proteome</keyword>